<sequence>MKSGYIMEQTSPVVMSELEFASMFNEQTRPSICSFFHFLDRAFYANKQFDKHRQLCLCINVPNSFSTFGSFSSNCLTFSFMIDRVSSSSTIRASFSARSFYSIAIVN</sequence>
<evidence type="ECO:0000313" key="2">
    <source>
        <dbReference type="Proteomes" id="UP000053237"/>
    </source>
</evidence>
<dbReference type="EMBL" id="CAIX01000043">
    <property type="protein sequence ID" value="CCI43067.1"/>
    <property type="molecule type" value="Genomic_DNA"/>
</dbReference>
<gene>
    <name evidence="1" type="ORF">BN9_038510</name>
</gene>
<dbReference type="Proteomes" id="UP000053237">
    <property type="component" value="Unassembled WGS sequence"/>
</dbReference>
<evidence type="ECO:0000313" key="1">
    <source>
        <dbReference type="EMBL" id="CCI43067.1"/>
    </source>
</evidence>
<comment type="caution">
    <text evidence="1">The sequence shown here is derived from an EMBL/GenBank/DDBJ whole genome shotgun (WGS) entry which is preliminary data.</text>
</comment>
<proteinExistence type="predicted"/>
<organism evidence="1 2">
    <name type="scientific">Albugo candida</name>
    <dbReference type="NCBI Taxonomy" id="65357"/>
    <lineage>
        <taxon>Eukaryota</taxon>
        <taxon>Sar</taxon>
        <taxon>Stramenopiles</taxon>
        <taxon>Oomycota</taxon>
        <taxon>Peronosporomycetes</taxon>
        <taxon>Albuginales</taxon>
        <taxon>Albuginaceae</taxon>
        <taxon>Albugo</taxon>
    </lineage>
</organism>
<accession>A0A024G9R1</accession>
<keyword evidence="2" id="KW-1185">Reference proteome</keyword>
<dbReference type="AlphaFoldDB" id="A0A024G9R1"/>
<name>A0A024G9R1_9STRA</name>
<reference evidence="1 2" key="1">
    <citation type="submission" date="2012-05" db="EMBL/GenBank/DDBJ databases">
        <title>Recombination and specialization in a pathogen metapopulation.</title>
        <authorList>
            <person name="Gardiner A."/>
            <person name="Kemen E."/>
            <person name="Schultz-Larsen T."/>
            <person name="MacLean D."/>
            <person name="Van Oosterhout C."/>
            <person name="Jones J.D.G."/>
        </authorList>
    </citation>
    <scope>NUCLEOTIDE SEQUENCE [LARGE SCALE GENOMIC DNA]</scope>
    <source>
        <strain evidence="1 2">Ac Nc2</strain>
    </source>
</reference>
<dbReference type="InParanoid" id="A0A024G9R1"/>
<protein>
    <submittedName>
        <fullName evidence="1">Uncharacterized protein</fullName>
    </submittedName>
</protein>